<evidence type="ECO:0000313" key="3">
    <source>
        <dbReference type="Proteomes" id="UP000472262"/>
    </source>
</evidence>
<name>A0A672JVR7_SINGR</name>
<proteinExistence type="predicted"/>
<evidence type="ECO:0000313" key="2">
    <source>
        <dbReference type="Ensembl" id="ENSSGRP00000000520.1"/>
    </source>
</evidence>
<sequence length="202" mass="22017">MVICFLIHTVCPVSALSAAESRILYARVFGPGTGDRGPETGDADFTPEQRRLMQKEKLHVVARQVRSAVALSREASGGLCVEAVLGEEAAALGEADSGMFSLGNAELFPDRSVVLWLGVLSLVFSLVCRPHENLLLAEGALRNIARHCLEELRLLGPGAEMLLKSDRVDALLHRLLPHGQLLFLNRRFAFALDKEIASYVSK</sequence>
<dbReference type="AlphaFoldDB" id="A0A672JVR7"/>
<reference evidence="2" key="1">
    <citation type="submission" date="2025-05" db="UniProtKB">
        <authorList>
            <consortium name="Ensembl"/>
        </authorList>
    </citation>
    <scope>IDENTIFICATION</scope>
</reference>
<dbReference type="OMA" id="HGQMLFL"/>
<dbReference type="PANTHER" id="PTHR16120">
    <property type="entry name" value="AP-5 COMPLEX SUBUNIT SIGMA-1"/>
    <property type="match status" value="1"/>
</dbReference>
<dbReference type="Proteomes" id="UP000472262">
    <property type="component" value="Unassembled WGS sequence"/>
</dbReference>
<dbReference type="GO" id="GO:0005770">
    <property type="term" value="C:late endosome"/>
    <property type="evidence" value="ECO:0007669"/>
    <property type="project" value="TreeGrafter"/>
</dbReference>
<dbReference type="RefSeq" id="XP_016123916.1">
    <property type="nucleotide sequence ID" value="XM_016268430.1"/>
</dbReference>
<protein>
    <submittedName>
        <fullName evidence="2">AP-5 complex subunit sigma-1-like</fullName>
    </submittedName>
</protein>
<dbReference type="GO" id="GO:0005764">
    <property type="term" value="C:lysosome"/>
    <property type="evidence" value="ECO:0007669"/>
    <property type="project" value="TreeGrafter"/>
</dbReference>
<dbReference type="GO" id="GO:0000724">
    <property type="term" value="P:double-strand break repair via homologous recombination"/>
    <property type="evidence" value="ECO:0007669"/>
    <property type="project" value="InterPro"/>
</dbReference>
<dbReference type="GO" id="GO:0030119">
    <property type="term" value="C:AP-type membrane coat adaptor complex"/>
    <property type="evidence" value="ECO:0007669"/>
    <property type="project" value="InterPro"/>
</dbReference>
<evidence type="ECO:0000256" key="1">
    <source>
        <dbReference type="SAM" id="SignalP"/>
    </source>
</evidence>
<dbReference type="GO" id="GO:0005829">
    <property type="term" value="C:cytosol"/>
    <property type="evidence" value="ECO:0007669"/>
    <property type="project" value="TreeGrafter"/>
</dbReference>
<organism evidence="2 3">
    <name type="scientific">Sinocyclocheilus grahami</name>
    <name type="common">Dianchi golden-line fish</name>
    <name type="synonym">Barbus grahami</name>
    <dbReference type="NCBI Taxonomy" id="75366"/>
    <lineage>
        <taxon>Eukaryota</taxon>
        <taxon>Metazoa</taxon>
        <taxon>Chordata</taxon>
        <taxon>Craniata</taxon>
        <taxon>Vertebrata</taxon>
        <taxon>Euteleostomi</taxon>
        <taxon>Actinopterygii</taxon>
        <taxon>Neopterygii</taxon>
        <taxon>Teleostei</taxon>
        <taxon>Ostariophysi</taxon>
        <taxon>Cypriniformes</taxon>
        <taxon>Cyprinidae</taxon>
        <taxon>Cyprininae</taxon>
        <taxon>Sinocyclocheilus</taxon>
    </lineage>
</organism>
<dbReference type="GO" id="GO:0016197">
    <property type="term" value="P:endosomal transport"/>
    <property type="evidence" value="ECO:0007669"/>
    <property type="project" value="InterPro"/>
</dbReference>
<dbReference type="Ensembl" id="ENSSGRT00000000586.1">
    <property type="protein sequence ID" value="ENSSGRP00000000517.1"/>
    <property type="gene ID" value="ENSSGRG00000000351.1"/>
</dbReference>
<keyword evidence="3" id="KW-1185">Reference proteome</keyword>
<dbReference type="PANTHER" id="PTHR16120:SF0">
    <property type="entry name" value="AP-5 COMPLEX SUBUNIT SIGMA-1"/>
    <property type="match status" value="1"/>
</dbReference>
<dbReference type="KEGG" id="sgh:107582535"/>
<dbReference type="Pfam" id="PF15001">
    <property type="entry name" value="AP-5_subunit_s1"/>
    <property type="match status" value="1"/>
</dbReference>
<dbReference type="GeneID" id="107582535"/>
<dbReference type="InterPro" id="IPR029392">
    <property type="entry name" value="AP-5_subunit_s1"/>
</dbReference>
<keyword evidence="1" id="KW-0732">Signal</keyword>
<dbReference type="OrthoDB" id="370698at2759"/>
<feature type="signal peptide" evidence="1">
    <location>
        <begin position="1"/>
        <end position="15"/>
    </location>
</feature>
<accession>A0A672JVR7</accession>
<dbReference type="Ensembl" id="ENSSGRT00000000589.1">
    <property type="protein sequence ID" value="ENSSGRP00000000520.1"/>
    <property type="gene ID" value="ENSSGRG00000000351.1"/>
</dbReference>
<gene>
    <name evidence="2" type="primary">LOC107582535</name>
</gene>
<feature type="chain" id="PRO_5044627375" evidence="1">
    <location>
        <begin position="16"/>
        <end position="202"/>
    </location>
</feature>